<keyword evidence="3 5" id="KW-0238">DNA-binding</keyword>
<dbReference type="PROSITE" id="PS51898">
    <property type="entry name" value="TYR_RECOMBINASE"/>
    <property type="match status" value="1"/>
</dbReference>
<dbReference type="InterPro" id="IPR010998">
    <property type="entry name" value="Integrase_recombinase_N"/>
</dbReference>
<dbReference type="PROSITE" id="PS51900">
    <property type="entry name" value="CB"/>
    <property type="match status" value="1"/>
</dbReference>
<feature type="domain" description="Tyr recombinase" evidence="6">
    <location>
        <begin position="210"/>
        <end position="399"/>
    </location>
</feature>
<evidence type="ECO:0000313" key="8">
    <source>
        <dbReference type="EMBL" id="AUD04065.1"/>
    </source>
</evidence>
<evidence type="ECO:0000256" key="2">
    <source>
        <dbReference type="ARBA" id="ARBA00022908"/>
    </source>
</evidence>
<reference evidence="8 9" key="1">
    <citation type="submission" date="2017-11" db="EMBL/GenBank/DDBJ databases">
        <title>Taxonomic description and genome sequences of Spirosoma HA7 sp. nov., isolated from pollen microhabitat of Corylus avellana.</title>
        <authorList>
            <person name="Ambika Manirajan B."/>
            <person name="Suarez C."/>
            <person name="Ratering S."/>
            <person name="Geissler-Plaum R."/>
            <person name="Cardinale M."/>
            <person name="Sylvia S."/>
        </authorList>
    </citation>
    <scope>NUCLEOTIDE SEQUENCE [LARGE SCALE GENOMIC DNA]</scope>
    <source>
        <strain evidence="8 9">HA7</strain>
    </source>
</reference>
<dbReference type="KEGG" id="spir:CWM47_20865"/>
<evidence type="ECO:0000256" key="5">
    <source>
        <dbReference type="PROSITE-ProRule" id="PRU01248"/>
    </source>
</evidence>
<dbReference type="RefSeq" id="WP_100990131.1">
    <property type="nucleotide sequence ID" value="NZ_CP025096.1"/>
</dbReference>
<keyword evidence="4" id="KW-0233">DNA recombination</keyword>
<dbReference type="PANTHER" id="PTHR30349">
    <property type="entry name" value="PHAGE INTEGRASE-RELATED"/>
    <property type="match status" value="1"/>
</dbReference>
<dbReference type="OrthoDB" id="918094at2"/>
<evidence type="ECO:0000256" key="3">
    <source>
        <dbReference type="ARBA" id="ARBA00023125"/>
    </source>
</evidence>
<gene>
    <name evidence="8" type="ORF">CWM47_20865</name>
</gene>
<dbReference type="InterPro" id="IPR013762">
    <property type="entry name" value="Integrase-like_cat_sf"/>
</dbReference>
<proteinExistence type="inferred from homology"/>
<keyword evidence="9" id="KW-1185">Reference proteome</keyword>
<dbReference type="Pfam" id="PF02899">
    <property type="entry name" value="Phage_int_SAM_1"/>
    <property type="match status" value="1"/>
</dbReference>
<organism evidence="8 9">
    <name type="scientific">Spirosoma pollinicola</name>
    <dbReference type="NCBI Taxonomy" id="2057025"/>
    <lineage>
        <taxon>Bacteria</taxon>
        <taxon>Pseudomonadati</taxon>
        <taxon>Bacteroidota</taxon>
        <taxon>Cytophagia</taxon>
        <taxon>Cytophagales</taxon>
        <taxon>Cytophagaceae</taxon>
        <taxon>Spirosoma</taxon>
    </lineage>
</organism>
<evidence type="ECO:0000256" key="1">
    <source>
        <dbReference type="ARBA" id="ARBA00008857"/>
    </source>
</evidence>
<sequence>MPLPAKRPDDQPQSPASAPASYTVSRLIAYFATTLSASSNYPRHARAYLDYCLQQGYGVDRFSLGIYTAGFRPNRISPLRKFLFFYQQLGYPLIVADPPKKEISPAANELVLRFIREHKGLKGERSKQTYTQALNAFFHYIDAQLQQGQQASLTGITVNDYITQLNQQGKSPFTINVYLSTVKQLAAWCVLKRKELALTPDQVDALQEVQAVKGFTVERRFYKESLETRERTDLLASAASPRDRAILALLSLEGLRTVEITRLLLADVDVERRLIHVLGKGKSTKKPIKLFEACLEPLADYLRSIRQWPLPEQDQKTPLFTNLTTAQIRYITNKHLRINGLKKKGMSAHSLRHTTAQLLLDEGVDLVYVQQHLRHESIETTQFYTLKQTLKTYFQKLPN</sequence>
<evidence type="ECO:0000259" key="7">
    <source>
        <dbReference type="PROSITE" id="PS51900"/>
    </source>
</evidence>
<dbReference type="Gene3D" id="1.10.443.10">
    <property type="entry name" value="Intergrase catalytic core"/>
    <property type="match status" value="1"/>
</dbReference>
<evidence type="ECO:0000256" key="4">
    <source>
        <dbReference type="ARBA" id="ARBA00023172"/>
    </source>
</evidence>
<protein>
    <submittedName>
        <fullName evidence="8">Integrase</fullName>
    </submittedName>
</protein>
<dbReference type="GO" id="GO:0006310">
    <property type="term" value="P:DNA recombination"/>
    <property type="evidence" value="ECO:0007669"/>
    <property type="project" value="UniProtKB-KW"/>
</dbReference>
<dbReference type="InterPro" id="IPR050090">
    <property type="entry name" value="Tyrosine_recombinase_XerCD"/>
</dbReference>
<dbReference type="GO" id="GO:0015074">
    <property type="term" value="P:DNA integration"/>
    <property type="evidence" value="ECO:0007669"/>
    <property type="project" value="UniProtKB-KW"/>
</dbReference>
<dbReference type="Pfam" id="PF00589">
    <property type="entry name" value="Phage_integrase"/>
    <property type="match status" value="1"/>
</dbReference>
<accession>A0A2K8Z2I2</accession>
<evidence type="ECO:0000259" key="6">
    <source>
        <dbReference type="PROSITE" id="PS51898"/>
    </source>
</evidence>
<evidence type="ECO:0000313" key="9">
    <source>
        <dbReference type="Proteomes" id="UP000232883"/>
    </source>
</evidence>
<dbReference type="InterPro" id="IPR002104">
    <property type="entry name" value="Integrase_catalytic"/>
</dbReference>
<dbReference type="SUPFAM" id="SSF56349">
    <property type="entry name" value="DNA breaking-rejoining enzymes"/>
    <property type="match status" value="1"/>
</dbReference>
<comment type="similarity">
    <text evidence="1">Belongs to the 'phage' integrase family.</text>
</comment>
<dbReference type="PANTHER" id="PTHR30349:SF41">
    <property type="entry name" value="INTEGRASE_RECOMBINASE PROTEIN MJ0367-RELATED"/>
    <property type="match status" value="1"/>
</dbReference>
<dbReference type="Proteomes" id="UP000232883">
    <property type="component" value="Chromosome"/>
</dbReference>
<dbReference type="InterPro" id="IPR011010">
    <property type="entry name" value="DNA_brk_join_enz"/>
</dbReference>
<dbReference type="EMBL" id="CP025096">
    <property type="protein sequence ID" value="AUD04065.1"/>
    <property type="molecule type" value="Genomic_DNA"/>
</dbReference>
<dbReference type="GO" id="GO:0003677">
    <property type="term" value="F:DNA binding"/>
    <property type="evidence" value="ECO:0007669"/>
    <property type="project" value="UniProtKB-UniRule"/>
</dbReference>
<dbReference type="InterPro" id="IPR044068">
    <property type="entry name" value="CB"/>
</dbReference>
<dbReference type="InterPro" id="IPR004107">
    <property type="entry name" value="Integrase_SAM-like_N"/>
</dbReference>
<feature type="domain" description="Core-binding (CB)" evidence="7">
    <location>
        <begin position="105"/>
        <end position="190"/>
    </location>
</feature>
<dbReference type="AlphaFoldDB" id="A0A2K8Z2I2"/>
<dbReference type="Gene3D" id="1.10.150.130">
    <property type="match status" value="1"/>
</dbReference>
<keyword evidence="2" id="KW-0229">DNA integration</keyword>
<name>A0A2K8Z2I2_9BACT</name>